<dbReference type="AlphaFoldDB" id="A0AAX4H792"/>
<dbReference type="Pfam" id="PF03357">
    <property type="entry name" value="Snf7"/>
    <property type="match status" value="1"/>
</dbReference>
<dbReference type="InterPro" id="IPR005024">
    <property type="entry name" value="Snf7_fam"/>
</dbReference>
<gene>
    <name evidence="8" type="ORF">PUMCH_001704</name>
</gene>
<keyword evidence="6" id="KW-0472">Membrane</keyword>
<reference evidence="8 9" key="1">
    <citation type="submission" date="2023-10" db="EMBL/GenBank/DDBJ databases">
        <title>Draft Genome Sequence of Candida saopaulonensis from a very Premature Infant with Sepsis.</title>
        <authorList>
            <person name="Ning Y."/>
            <person name="Dai R."/>
            <person name="Xiao M."/>
            <person name="Xu Y."/>
            <person name="Yan Q."/>
            <person name="Zhang L."/>
        </authorList>
    </citation>
    <scope>NUCLEOTIDE SEQUENCE [LARGE SCALE GENOMIC DNA]</scope>
    <source>
        <strain evidence="8 9">19XY460</strain>
    </source>
</reference>
<keyword evidence="3" id="KW-0813">Transport</keyword>
<comment type="subcellular location">
    <subcellularLocation>
        <location evidence="1">Endosome membrane</location>
    </subcellularLocation>
</comment>
<dbReference type="GeneID" id="88172769"/>
<evidence type="ECO:0000313" key="8">
    <source>
        <dbReference type="EMBL" id="WPK24430.1"/>
    </source>
</evidence>
<dbReference type="GO" id="GO:0015031">
    <property type="term" value="P:protein transport"/>
    <property type="evidence" value="ECO:0007669"/>
    <property type="project" value="UniProtKB-KW"/>
</dbReference>
<evidence type="ECO:0000256" key="6">
    <source>
        <dbReference type="ARBA" id="ARBA00023136"/>
    </source>
</evidence>
<evidence type="ECO:0000256" key="5">
    <source>
        <dbReference type="ARBA" id="ARBA00022927"/>
    </source>
</evidence>
<protein>
    <recommendedName>
        <fullName evidence="10">Charged multivesicular body protein 6</fullName>
    </recommendedName>
</protein>
<dbReference type="KEGG" id="asau:88172769"/>
<keyword evidence="9" id="KW-1185">Reference proteome</keyword>
<organism evidence="8 9">
    <name type="scientific">Australozyma saopauloensis</name>
    <dbReference type="NCBI Taxonomy" id="291208"/>
    <lineage>
        <taxon>Eukaryota</taxon>
        <taxon>Fungi</taxon>
        <taxon>Dikarya</taxon>
        <taxon>Ascomycota</taxon>
        <taxon>Saccharomycotina</taxon>
        <taxon>Pichiomycetes</taxon>
        <taxon>Metschnikowiaceae</taxon>
        <taxon>Australozyma</taxon>
    </lineage>
</organism>
<evidence type="ECO:0000256" key="1">
    <source>
        <dbReference type="ARBA" id="ARBA00004608"/>
    </source>
</evidence>
<keyword evidence="4" id="KW-0967">Endosome</keyword>
<evidence type="ECO:0000256" key="7">
    <source>
        <dbReference type="SAM" id="MobiDB-lite"/>
    </source>
</evidence>
<dbReference type="PANTHER" id="PTHR22761">
    <property type="entry name" value="CHARGED MULTIVESICULAR BODY PROTEIN"/>
    <property type="match status" value="1"/>
</dbReference>
<evidence type="ECO:0000256" key="2">
    <source>
        <dbReference type="ARBA" id="ARBA00006190"/>
    </source>
</evidence>
<dbReference type="Proteomes" id="UP001338582">
    <property type="component" value="Chromosome 2"/>
</dbReference>
<dbReference type="EMBL" id="CP138895">
    <property type="protein sequence ID" value="WPK24430.1"/>
    <property type="molecule type" value="Genomic_DNA"/>
</dbReference>
<proteinExistence type="inferred from homology"/>
<dbReference type="RefSeq" id="XP_062876813.1">
    <property type="nucleotide sequence ID" value="XM_063020743.1"/>
</dbReference>
<dbReference type="GO" id="GO:0032511">
    <property type="term" value="P:late endosome to vacuole transport via multivesicular body sorting pathway"/>
    <property type="evidence" value="ECO:0007669"/>
    <property type="project" value="TreeGrafter"/>
</dbReference>
<evidence type="ECO:0000256" key="4">
    <source>
        <dbReference type="ARBA" id="ARBA00022753"/>
    </source>
</evidence>
<comment type="similarity">
    <text evidence="2">Belongs to the SNF7 family.</text>
</comment>
<feature type="region of interest" description="Disordered" evidence="7">
    <location>
        <begin position="168"/>
        <end position="214"/>
    </location>
</feature>
<evidence type="ECO:0000256" key="3">
    <source>
        <dbReference type="ARBA" id="ARBA00022448"/>
    </source>
</evidence>
<sequence>MGNTNSKDTLTAQDKAIFQLKKQRDALKQYQKKIYLVIDKQTDAAKEALRDGKPEKAKLYLKLKKQQQTVVNSTYEQLANLEQLIGTIEFKLIEKDVVNGLSEGNKVLKMLNSEMSIEKIDKVMEDIEEEVVRVDEISELLGGRLSDLQELELDDELQALENEVSGKVPIEKVPTMPQVPNTEPVDDKLPLVPNTQPVVENTPRRAEAHEPLAA</sequence>
<name>A0AAX4H792_9ASCO</name>
<evidence type="ECO:0000313" key="9">
    <source>
        <dbReference type="Proteomes" id="UP001338582"/>
    </source>
</evidence>
<keyword evidence="5" id="KW-0653">Protein transport</keyword>
<evidence type="ECO:0008006" key="10">
    <source>
        <dbReference type="Google" id="ProtNLM"/>
    </source>
</evidence>
<dbReference type="GO" id="GO:0005771">
    <property type="term" value="C:multivesicular body"/>
    <property type="evidence" value="ECO:0007669"/>
    <property type="project" value="TreeGrafter"/>
</dbReference>
<accession>A0AAX4H792</accession>
<dbReference type="Gene3D" id="6.10.140.1230">
    <property type="match status" value="1"/>
</dbReference>
<dbReference type="GO" id="GO:0000815">
    <property type="term" value="C:ESCRT III complex"/>
    <property type="evidence" value="ECO:0007669"/>
    <property type="project" value="TreeGrafter"/>
</dbReference>
<dbReference type="PANTHER" id="PTHR22761:SF5">
    <property type="entry name" value="CHARGED MULTIVESICULAR BODY PROTEIN 6"/>
    <property type="match status" value="1"/>
</dbReference>
<dbReference type="GO" id="GO:0006900">
    <property type="term" value="P:vesicle budding from membrane"/>
    <property type="evidence" value="ECO:0007669"/>
    <property type="project" value="TreeGrafter"/>
</dbReference>
<feature type="compositionally biased region" description="Basic and acidic residues" evidence="7">
    <location>
        <begin position="202"/>
        <end position="214"/>
    </location>
</feature>